<evidence type="ECO:0000313" key="5">
    <source>
        <dbReference type="Proteomes" id="UP000823736"/>
    </source>
</evidence>
<organism evidence="4 5">
    <name type="scientific">Halolamina salifodinae</name>
    <dbReference type="NCBI Taxonomy" id="1202767"/>
    <lineage>
        <taxon>Archaea</taxon>
        <taxon>Methanobacteriati</taxon>
        <taxon>Methanobacteriota</taxon>
        <taxon>Stenosarchaea group</taxon>
        <taxon>Halobacteria</taxon>
        <taxon>Halobacteriales</taxon>
        <taxon>Haloferacaceae</taxon>
    </lineage>
</organism>
<dbReference type="GO" id="GO:0032259">
    <property type="term" value="P:methylation"/>
    <property type="evidence" value="ECO:0007669"/>
    <property type="project" value="UniProtKB-KW"/>
</dbReference>
<evidence type="ECO:0000256" key="2">
    <source>
        <dbReference type="ARBA" id="ARBA00022679"/>
    </source>
</evidence>
<dbReference type="CDD" id="cd02440">
    <property type="entry name" value="AdoMet_MTases"/>
    <property type="match status" value="1"/>
</dbReference>
<evidence type="ECO:0000313" key="4">
    <source>
        <dbReference type="EMBL" id="MBP1987291.1"/>
    </source>
</evidence>
<dbReference type="PANTHER" id="PTHR43167:SF1">
    <property type="entry name" value="PUTATIVE (AFU_ORTHOLOGUE AFUA_6G01830)-RELATED"/>
    <property type="match status" value="1"/>
</dbReference>
<evidence type="ECO:0000256" key="1">
    <source>
        <dbReference type="ARBA" id="ARBA00022603"/>
    </source>
</evidence>
<keyword evidence="3" id="KW-0949">S-adenosyl-L-methionine</keyword>
<dbReference type="AlphaFoldDB" id="A0A8T4GVZ4"/>
<reference evidence="4" key="1">
    <citation type="submission" date="2021-03" db="EMBL/GenBank/DDBJ databases">
        <title>Genomic Encyclopedia of Type Strains, Phase IV (KMG-IV): sequencing the most valuable type-strain genomes for metagenomic binning, comparative biology and taxonomic classification.</title>
        <authorList>
            <person name="Goeker M."/>
        </authorList>
    </citation>
    <scope>NUCLEOTIDE SEQUENCE</scope>
    <source>
        <strain evidence="4">DSM 26232</strain>
    </source>
</reference>
<dbReference type="Gene3D" id="3.40.50.150">
    <property type="entry name" value="Vaccinia Virus protein VP39"/>
    <property type="match status" value="1"/>
</dbReference>
<keyword evidence="2" id="KW-0808">Transferase</keyword>
<dbReference type="PANTHER" id="PTHR43167">
    <property type="entry name" value="PUTATIVE (AFU_ORTHOLOGUE AFUA_6G01830)-RELATED"/>
    <property type="match status" value="1"/>
</dbReference>
<gene>
    <name evidence="4" type="ORF">J2753_001789</name>
</gene>
<keyword evidence="1" id="KW-0489">Methyltransferase</keyword>
<dbReference type="PROSITE" id="PS51682">
    <property type="entry name" value="SAM_OMT_I"/>
    <property type="match status" value="1"/>
</dbReference>
<dbReference type="SUPFAM" id="SSF53335">
    <property type="entry name" value="S-adenosyl-L-methionine-dependent methyltransferases"/>
    <property type="match status" value="1"/>
</dbReference>
<sequence length="222" mass="24033">MHSDALQRYVRATGADHSDVQAEMADHADEHGFPIIGPDAGAVLRLLARLTDAERVFEFGSGFGYSASWFLAGGADEVVLTEIDADELEMARDFLDREGTADRAQFEHGDALDAVADYDGPFDVVLIDHDKARYAKGFDLAREKVPEGGVVVADNMTKGPVDIEVLADYFAEGEPLPDDVGDPMAGIVEYVEHVRADPAFESFILPVGSGLCMSTRIAPRED</sequence>
<dbReference type="Proteomes" id="UP000823736">
    <property type="component" value="Unassembled WGS sequence"/>
</dbReference>
<evidence type="ECO:0000256" key="3">
    <source>
        <dbReference type="ARBA" id="ARBA00022691"/>
    </source>
</evidence>
<dbReference type="InterPro" id="IPR029063">
    <property type="entry name" value="SAM-dependent_MTases_sf"/>
</dbReference>
<dbReference type="GO" id="GO:0008171">
    <property type="term" value="F:O-methyltransferase activity"/>
    <property type="evidence" value="ECO:0007669"/>
    <property type="project" value="InterPro"/>
</dbReference>
<protein>
    <submittedName>
        <fullName evidence="4">Putative O-methyltransferase YrrM</fullName>
    </submittedName>
</protein>
<proteinExistence type="predicted"/>
<comment type="caution">
    <text evidence="4">The sequence shown here is derived from an EMBL/GenBank/DDBJ whole genome shotgun (WGS) entry which is preliminary data.</text>
</comment>
<accession>A0A8T4GVZ4</accession>
<dbReference type="EMBL" id="JAGGLC010000003">
    <property type="protein sequence ID" value="MBP1987291.1"/>
    <property type="molecule type" value="Genomic_DNA"/>
</dbReference>
<dbReference type="InterPro" id="IPR002935">
    <property type="entry name" value="SAM_O-MeTrfase"/>
</dbReference>
<dbReference type="Pfam" id="PF01596">
    <property type="entry name" value="Methyltransf_3"/>
    <property type="match status" value="1"/>
</dbReference>
<keyword evidence="5" id="KW-1185">Reference proteome</keyword>
<name>A0A8T4GVZ4_9EURY</name>